<reference evidence="8" key="1">
    <citation type="journal article" date="2020" name="mSystems">
        <title>Genome- and Community-Level Interaction Insights into Carbon Utilization and Element Cycling Functions of Hydrothermarchaeota in Hydrothermal Sediment.</title>
        <authorList>
            <person name="Zhou Z."/>
            <person name="Liu Y."/>
            <person name="Xu W."/>
            <person name="Pan J."/>
            <person name="Luo Z.H."/>
            <person name="Li M."/>
        </authorList>
    </citation>
    <scope>NUCLEOTIDE SEQUENCE</scope>
    <source>
        <strain evidence="8">SpSt-997</strain>
    </source>
</reference>
<name>A0A8J4M6Q2_9PROT</name>
<evidence type="ECO:0000259" key="7">
    <source>
        <dbReference type="Pfam" id="PF13193"/>
    </source>
</evidence>
<sequence length="500" mass="54493">MLNLSAFIAFHARRTPERSAILYGEQRVSYGALQARVETLSALLAARGIAPGKRVAVFMKNSAAFIELAVAVSRIGAVFLPINFRLARAEAAYILENAEARLVFVDAEFASLLEGLPGMIVVDAAAQSDATRLSMQPLAVPSPVPRRENDLFRLMYTSGTTDRPKGVMHSYGNFYWKCMEHVVTLGISAADRLLVVGPLYHVGAFDLPGLAVLWMGGMLAILRDFDAADVLATVAREQLTCAWMAPVMLSRVLEHGNAEGLDLSTLRWCIGGGERTPESRIRAFAGLFTHGRYIDGYGLTETCSGDTLMEAGFEITKIGSVGRATPHVEITIRDETGTILPARQEGEICLRGPKVFMGYWRDPAKTAASFHADGWFRSGDVGYLDADGFLFLTDRKKDMIISGGENIASSEVERAIYELEGVSEVAVIGVPDPRWGERPVAVVVLRNGARLDLATLQAHCRARLAGFKIPSRLELRDALPRNPSGKVLKRVLRDELAVGC</sequence>
<dbReference type="EC" id="6.2.1.44" evidence="4"/>
<dbReference type="Pfam" id="PF13193">
    <property type="entry name" value="AMP-binding_C"/>
    <property type="match status" value="1"/>
</dbReference>
<dbReference type="InterPro" id="IPR045851">
    <property type="entry name" value="AMP-bd_C_sf"/>
</dbReference>
<comment type="similarity">
    <text evidence="1">Belongs to the ATP-dependent AMP-binding enzyme family.</text>
</comment>
<comment type="catalytic activity">
    <reaction evidence="3">
        <text>3-(methylsulfanyl)propanoate + ATP + CoA = 3-(methylsulfanyl)propanoyl-CoA + AMP + diphosphate</text>
        <dbReference type="Rhea" id="RHEA:43052"/>
        <dbReference type="ChEBI" id="CHEBI:30616"/>
        <dbReference type="ChEBI" id="CHEBI:33019"/>
        <dbReference type="ChEBI" id="CHEBI:49016"/>
        <dbReference type="ChEBI" id="CHEBI:57287"/>
        <dbReference type="ChEBI" id="CHEBI:82815"/>
        <dbReference type="ChEBI" id="CHEBI:456215"/>
        <dbReference type="EC" id="6.2.1.44"/>
    </reaction>
    <physiologicalReaction direction="left-to-right" evidence="3">
        <dbReference type="Rhea" id="RHEA:43053"/>
    </physiologicalReaction>
</comment>
<evidence type="ECO:0000256" key="4">
    <source>
        <dbReference type="ARBA" id="ARBA00066616"/>
    </source>
</evidence>
<dbReference type="Gene3D" id="3.30.300.30">
    <property type="match status" value="1"/>
</dbReference>
<dbReference type="PANTHER" id="PTHR43767">
    <property type="entry name" value="LONG-CHAIN-FATTY-ACID--COA LIGASE"/>
    <property type="match status" value="1"/>
</dbReference>
<protein>
    <recommendedName>
        <fullName evidence="5">3-methylmercaptopropionyl-CoA ligase</fullName>
        <ecNumber evidence="4">6.2.1.44</ecNumber>
    </recommendedName>
</protein>
<dbReference type="FunFam" id="3.30.300.30:FF:000008">
    <property type="entry name" value="2,3-dihydroxybenzoate-AMP ligase"/>
    <property type="match status" value="1"/>
</dbReference>
<evidence type="ECO:0000256" key="2">
    <source>
        <dbReference type="ARBA" id="ARBA00022598"/>
    </source>
</evidence>
<dbReference type="InterPro" id="IPR042099">
    <property type="entry name" value="ANL_N_sf"/>
</dbReference>
<dbReference type="InterPro" id="IPR025110">
    <property type="entry name" value="AMP-bd_C"/>
</dbReference>
<gene>
    <name evidence="8" type="ORF">ENY07_12555</name>
</gene>
<dbReference type="AlphaFoldDB" id="A0A8J4M6Q2"/>
<evidence type="ECO:0000256" key="3">
    <source>
        <dbReference type="ARBA" id="ARBA00051915"/>
    </source>
</evidence>
<dbReference type="EMBL" id="DTQM01000238">
    <property type="protein sequence ID" value="HGC44032.1"/>
    <property type="molecule type" value="Genomic_DNA"/>
</dbReference>
<dbReference type="GO" id="GO:0016878">
    <property type="term" value="F:acid-thiol ligase activity"/>
    <property type="evidence" value="ECO:0007669"/>
    <property type="project" value="UniProtKB-ARBA"/>
</dbReference>
<dbReference type="InterPro" id="IPR050237">
    <property type="entry name" value="ATP-dep_AMP-bd_enzyme"/>
</dbReference>
<dbReference type="CDD" id="cd17631">
    <property type="entry name" value="FACL_FadD13-like"/>
    <property type="match status" value="1"/>
</dbReference>
<comment type="caution">
    <text evidence="8">The sequence shown here is derived from an EMBL/GenBank/DDBJ whole genome shotgun (WGS) entry which is preliminary data.</text>
</comment>
<feature type="domain" description="AMP-dependent synthetase/ligase" evidence="6">
    <location>
        <begin position="11"/>
        <end position="360"/>
    </location>
</feature>
<dbReference type="Gene3D" id="3.40.50.12780">
    <property type="entry name" value="N-terminal domain of ligase-like"/>
    <property type="match status" value="1"/>
</dbReference>
<evidence type="ECO:0000259" key="6">
    <source>
        <dbReference type="Pfam" id="PF00501"/>
    </source>
</evidence>
<dbReference type="SUPFAM" id="SSF56801">
    <property type="entry name" value="Acetyl-CoA synthetase-like"/>
    <property type="match status" value="1"/>
</dbReference>
<organism evidence="8">
    <name type="scientific">Acidicaldus sp</name>
    <dbReference type="NCBI Taxonomy" id="1872105"/>
    <lineage>
        <taxon>Bacteria</taxon>
        <taxon>Pseudomonadati</taxon>
        <taxon>Pseudomonadota</taxon>
        <taxon>Alphaproteobacteria</taxon>
        <taxon>Acetobacterales</taxon>
        <taxon>Acetobacteraceae</taxon>
        <taxon>Acidicaldus</taxon>
    </lineage>
</organism>
<keyword evidence="2" id="KW-0436">Ligase</keyword>
<evidence type="ECO:0000256" key="5">
    <source>
        <dbReference type="ARBA" id="ARBA00067668"/>
    </source>
</evidence>
<dbReference type="InterPro" id="IPR000873">
    <property type="entry name" value="AMP-dep_synth/lig_dom"/>
</dbReference>
<accession>A0A8J4M6Q2</accession>
<evidence type="ECO:0000256" key="1">
    <source>
        <dbReference type="ARBA" id="ARBA00006432"/>
    </source>
</evidence>
<evidence type="ECO:0000313" key="8">
    <source>
        <dbReference type="EMBL" id="HGC44032.1"/>
    </source>
</evidence>
<dbReference type="Pfam" id="PF00501">
    <property type="entry name" value="AMP-binding"/>
    <property type="match status" value="1"/>
</dbReference>
<feature type="domain" description="AMP-binding enzyme C-terminal" evidence="7">
    <location>
        <begin position="411"/>
        <end position="486"/>
    </location>
</feature>
<proteinExistence type="inferred from homology"/>
<dbReference type="PANTHER" id="PTHR43767:SF1">
    <property type="entry name" value="NONRIBOSOMAL PEPTIDE SYNTHASE PES1 (EUROFUNG)-RELATED"/>
    <property type="match status" value="1"/>
</dbReference>